<feature type="chain" id="PRO_5042202936" evidence="5">
    <location>
        <begin position="16"/>
        <end position="315"/>
    </location>
</feature>
<dbReference type="PANTHER" id="PTHR23259:SF70">
    <property type="entry name" value="ACCESSORY GLAND PROTEIN ACP62F-RELATED"/>
    <property type="match status" value="1"/>
</dbReference>
<dbReference type="Gene3D" id="2.10.25.10">
    <property type="entry name" value="Laminin"/>
    <property type="match status" value="2"/>
</dbReference>
<dbReference type="Pfam" id="PF01826">
    <property type="entry name" value="TIL"/>
    <property type="match status" value="2"/>
</dbReference>
<evidence type="ECO:0000259" key="6">
    <source>
        <dbReference type="Pfam" id="PF01826"/>
    </source>
</evidence>
<organism evidence="7 8">
    <name type="scientific">Mesorhabditis belari</name>
    <dbReference type="NCBI Taxonomy" id="2138241"/>
    <lineage>
        <taxon>Eukaryota</taxon>
        <taxon>Metazoa</taxon>
        <taxon>Ecdysozoa</taxon>
        <taxon>Nematoda</taxon>
        <taxon>Chromadorea</taxon>
        <taxon>Rhabditida</taxon>
        <taxon>Rhabditina</taxon>
        <taxon>Rhabditomorpha</taxon>
        <taxon>Rhabditoidea</taxon>
        <taxon>Rhabditidae</taxon>
        <taxon>Mesorhabditinae</taxon>
        <taxon>Mesorhabditis</taxon>
    </lineage>
</organism>
<evidence type="ECO:0000313" key="8">
    <source>
        <dbReference type="WBParaSite" id="MBELARI_LOCUS16034.2"/>
    </source>
</evidence>
<feature type="region of interest" description="Disordered" evidence="4">
    <location>
        <begin position="23"/>
        <end position="165"/>
    </location>
</feature>
<name>A0AAF3EPM8_9BILA</name>
<evidence type="ECO:0000313" key="7">
    <source>
        <dbReference type="Proteomes" id="UP000887575"/>
    </source>
</evidence>
<dbReference type="PANTHER" id="PTHR23259">
    <property type="entry name" value="RIDDLE"/>
    <property type="match status" value="1"/>
</dbReference>
<evidence type="ECO:0000256" key="1">
    <source>
        <dbReference type="ARBA" id="ARBA00022690"/>
    </source>
</evidence>
<feature type="signal peptide" evidence="5">
    <location>
        <begin position="1"/>
        <end position="15"/>
    </location>
</feature>
<dbReference type="InterPro" id="IPR036084">
    <property type="entry name" value="Ser_inhib-like_sf"/>
</dbReference>
<evidence type="ECO:0000256" key="4">
    <source>
        <dbReference type="SAM" id="MobiDB-lite"/>
    </source>
</evidence>
<dbReference type="AlphaFoldDB" id="A0AAF3EPM8"/>
<sequence>MWITIVSILFAVGFAQHHGDRRGMGMDEGRGGRFHGSAGFGGEGSDFPSPSAFLPADQQDESRFEGLPGAPPQQPPINFPQPPPNSKPGFGGDQGPQQPLMNNQPPANQGPQGQPGFGGQQGPMNNEGPSRPAGFGGSEFPAPMIQPVPQPSPGFGAFQQLPSNFPQPQPKPVFNVCSSKEQWVGPCASRCEPSCAIPVPQICTADCFQGCQCLQGLFRQADGTCDTMDACNGNQGKGFKACGMNEEWVTCGTRCEPSCDNPNPQLCNFACFQGCQCLRGFLRQSDGSCGFQQQCFDNQENGADFGGDMGGNMGK</sequence>
<feature type="domain" description="TIL" evidence="6">
    <location>
        <begin position="242"/>
        <end position="295"/>
    </location>
</feature>
<dbReference type="SUPFAM" id="SSF57567">
    <property type="entry name" value="Serine protease inhibitors"/>
    <property type="match status" value="2"/>
</dbReference>
<keyword evidence="1" id="KW-0646">Protease inhibitor</keyword>
<reference evidence="8" key="1">
    <citation type="submission" date="2024-02" db="UniProtKB">
        <authorList>
            <consortium name="WormBaseParasite"/>
        </authorList>
    </citation>
    <scope>IDENTIFICATION</scope>
</reference>
<protein>
    <submittedName>
        <fullName evidence="8">TIL domain-containing protein</fullName>
    </submittedName>
</protein>
<keyword evidence="5" id="KW-0732">Signal</keyword>
<feature type="compositionally biased region" description="Pro residues" evidence="4">
    <location>
        <begin position="69"/>
        <end position="86"/>
    </location>
</feature>
<dbReference type="InterPro" id="IPR002919">
    <property type="entry name" value="TIL_dom"/>
</dbReference>
<dbReference type="InterPro" id="IPR051368">
    <property type="entry name" value="SerProtInhib-TIL_Domain"/>
</dbReference>
<proteinExistence type="predicted"/>
<dbReference type="WBParaSite" id="MBELARI_LOCUS16034.2">
    <property type="protein sequence ID" value="MBELARI_LOCUS16034.2"/>
    <property type="gene ID" value="MBELARI_LOCUS16034"/>
</dbReference>
<feature type="compositionally biased region" description="Low complexity" evidence="4">
    <location>
        <begin position="95"/>
        <end position="112"/>
    </location>
</feature>
<evidence type="ECO:0000256" key="2">
    <source>
        <dbReference type="ARBA" id="ARBA00022900"/>
    </source>
</evidence>
<accession>A0AAF3EPM8</accession>
<dbReference type="CDD" id="cd19941">
    <property type="entry name" value="TIL"/>
    <property type="match status" value="2"/>
</dbReference>
<keyword evidence="7" id="KW-1185">Reference proteome</keyword>
<dbReference type="GO" id="GO:0004867">
    <property type="term" value="F:serine-type endopeptidase inhibitor activity"/>
    <property type="evidence" value="ECO:0007669"/>
    <property type="project" value="UniProtKB-KW"/>
</dbReference>
<evidence type="ECO:0000256" key="5">
    <source>
        <dbReference type="SAM" id="SignalP"/>
    </source>
</evidence>
<keyword evidence="2" id="KW-0722">Serine protease inhibitor</keyword>
<evidence type="ECO:0000256" key="3">
    <source>
        <dbReference type="ARBA" id="ARBA00023157"/>
    </source>
</evidence>
<keyword evidence="3" id="KW-1015">Disulfide bond</keyword>
<feature type="domain" description="TIL" evidence="6">
    <location>
        <begin position="177"/>
        <end position="231"/>
    </location>
</feature>
<dbReference type="Proteomes" id="UP000887575">
    <property type="component" value="Unassembled WGS sequence"/>
</dbReference>